<evidence type="ECO:0000256" key="9">
    <source>
        <dbReference type="HAMAP-Rule" id="MF_01924"/>
    </source>
</evidence>
<feature type="binding site" evidence="9">
    <location>
        <position position="116"/>
    </location>
    <ligand>
        <name>Zn(2+)</name>
        <dbReference type="ChEBI" id="CHEBI:29105"/>
        <note>catalytic</note>
    </ligand>
</feature>
<feature type="binding site" evidence="9">
    <location>
        <position position="184"/>
    </location>
    <ligand>
        <name>Zn(2+)</name>
        <dbReference type="ChEBI" id="CHEBI:29105"/>
        <note>catalytic</note>
    </ligand>
</feature>
<organism evidence="12 13">
    <name type="scientific">Amycolatopsis echigonensis</name>
    <dbReference type="NCBI Taxonomy" id="2576905"/>
    <lineage>
        <taxon>Bacteria</taxon>
        <taxon>Bacillati</taxon>
        <taxon>Actinomycetota</taxon>
        <taxon>Actinomycetes</taxon>
        <taxon>Pseudonocardiales</taxon>
        <taxon>Pseudonocardiaceae</taxon>
        <taxon>Amycolatopsis</taxon>
    </lineage>
</organism>
<dbReference type="SUPFAM" id="SSF55166">
    <property type="entry name" value="Hedgehog/DD-peptidase"/>
    <property type="match status" value="1"/>
</dbReference>
<keyword evidence="8 10" id="KW-0961">Cell wall biogenesis/degradation</keyword>
<evidence type="ECO:0000256" key="5">
    <source>
        <dbReference type="ARBA" id="ARBA00022833"/>
    </source>
</evidence>
<keyword evidence="5 9" id="KW-0862">Zinc</keyword>
<comment type="cofactor">
    <cofactor evidence="9">
        <name>Zn(2+)</name>
        <dbReference type="ChEBI" id="CHEBI:29105"/>
    </cofactor>
    <text evidence="9">Binds 1 zinc ion per subunit.</text>
</comment>
<dbReference type="InterPro" id="IPR000755">
    <property type="entry name" value="A_A_dipeptidase"/>
</dbReference>
<comment type="caution">
    <text evidence="12">The sequence shown here is derived from an EMBL/GenBank/DDBJ whole genome shotgun (WGS) entry which is preliminary data.</text>
</comment>
<sequence>MKDGFGYVDEAVPGIRWDAKYATWDNFTGRPVDGYPANRIVGTQELCTALRNAQDRAASLGYGLLLWDGYRPQRAVECFARWTGQPEDGRKKAQHYPNIERAEMFERGYVARKSGHSRGSTVDLTLYCLSTGELAAMGGHHDLMDAVSHHSAPGITSAEADNRWLLRSVMESCGFAAYDAEWWHYTLKDEPYPDTYFDFVVA</sequence>
<feature type="active site" description="Proton donor/acceptor" evidence="9">
    <location>
        <position position="181"/>
    </location>
</feature>
<dbReference type="InterPro" id="IPR058213">
    <property type="entry name" value="VanX_actinomycetes/firmicutes"/>
</dbReference>
<keyword evidence="3 9" id="KW-0479">Metal-binding</keyword>
<dbReference type="PANTHER" id="PTHR43126:SF1">
    <property type="entry name" value="D-ALANYL-D-ALANINE DIPEPTIDASE"/>
    <property type="match status" value="1"/>
</dbReference>
<evidence type="ECO:0000256" key="4">
    <source>
        <dbReference type="ARBA" id="ARBA00022801"/>
    </source>
</evidence>
<comment type="catalytic activity">
    <reaction evidence="1 9 10">
        <text>D-alanyl-D-alanine + H2O = 2 D-alanine</text>
        <dbReference type="Rhea" id="RHEA:20661"/>
        <dbReference type="ChEBI" id="CHEBI:15377"/>
        <dbReference type="ChEBI" id="CHEBI:57416"/>
        <dbReference type="ChEBI" id="CHEBI:57822"/>
        <dbReference type="EC" id="3.4.13.22"/>
    </reaction>
</comment>
<comment type="similarity">
    <text evidence="9 10">Belongs to the peptidase M15D family.</text>
</comment>
<proteinExistence type="inferred from homology"/>
<evidence type="ECO:0000313" key="13">
    <source>
        <dbReference type="Proteomes" id="UP000233750"/>
    </source>
</evidence>
<evidence type="ECO:0000256" key="1">
    <source>
        <dbReference type="ARBA" id="ARBA00001362"/>
    </source>
</evidence>
<evidence type="ECO:0000256" key="3">
    <source>
        <dbReference type="ARBA" id="ARBA00022723"/>
    </source>
</evidence>
<dbReference type="EMBL" id="PJMY01000003">
    <property type="protein sequence ID" value="PKV95424.1"/>
    <property type="molecule type" value="Genomic_DNA"/>
</dbReference>
<dbReference type="GO" id="GO:0006508">
    <property type="term" value="P:proteolysis"/>
    <property type="evidence" value="ECO:0007669"/>
    <property type="project" value="UniProtKB-KW"/>
</dbReference>
<dbReference type="CDD" id="cd14817">
    <property type="entry name" value="D-Ala-D-Ala_dipeptidase_VanX"/>
    <property type="match status" value="1"/>
</dbReference>
<comment type="function">
    <text evidence="9 10">Catalyzes hydrolysis of the D-alanyl-D-alanine dipeptide.</text>
</comment>
<evidence type="ECO:0000256" key="6">
    <source>
        <dbReference type="ARBA" id="ARBA00022997"/>
    </source>
</evidence>
<evidence type="ECO:0000256" key="8">
    <source>
        <dbReference type="ARBA" id="ARBA00023316"/>
    </source>
</evidence>
<keyword evidence="4 9" id="KW-0378">Hydrolase</keyword>
<dbReference type="GO" id="GO:0008237">
    <property type="term" value="F:metallopeptidase activity"/>
    <property type="evidence" value="ECO:0007669"/>
    <property type="project" value="UniProtKB-KW"/>
</dbReference>
<dbReference type="NCBIfam" id="NF033115">
    <property type="entry name" value="dipept_VanX"/>
    <property type="match status" value="1"/>
</dbReference>
<feature type="site" description="Transition state stabilizer" evidence="9">
    <location>
        <position position="71"/>
    </location>
</feature>
<dbReference type="GO" id="GO:0008270">
    <property type="term" value="F:zinc ion binding"/>
    <property type="evidence" value="ECO:0007669"/>
    <property type="project" value="UniProtKB-UniRule"/>
</dbReference>
<evidence type="ECO:0000313" key="12">
    <source>
        <dbReference type="EMBL" id="PKV95424.1"/>
    </source>
</evidence>
<dbReference type="PIRSF" id="PIRSF026671">
    <property type="entry name" value="AA_dipeptidase"/>
    <property type="match status" value="1"/>
</dbReference>
<protein>
    <recommendedName>
        <fullName evidence="9 10">D-alanyl-D-alanine dipeptidase</fullName>
        <shortName evidence="9 10">D-Ala-D-Ala dipeptidase</shortName>
        <ecNumber evidence="9 10">3.4.13.22</ecNumber>
    </recommendedName>
</protein>
<gene>
    <name evidence="11" type="primary">vanX</name>
    <name evidence="12" type="ORF">ATK30_6344</name>
    <name evidence="11" type="ORF">H5411_04405</name>
</gene>
<dbReference type="EC" id="3.4.13.22" evidence="9 10"/>
<reference evidence="11 14" key="2">
    <citation type="submission" date="2020-08" db="EMBL/GenBank/DDBJ databases">
        <title>Amycolatopsis echigonensis JCM 21831.</title>
        <authorList>
            <person name="Tedsree N."/>
            <person name="Kuncharoen N."/>
            <person name="Likhitwitayawuid K."/>
            <person name="Tanasupawat S."/>
        </authorList>
    </citation>
    <scope>NUCLEOTIDE SEQUENCE [LARGE SCALE GENOMIC DNA]</scope>
    <source>
        <strain evidence="11 14">JCM 21831</strain>
    </source>
</reference>
<evidence type="ECO:0000313" key="14">
    <source>
        <dbReference type="Proteomes" id="UP000550260"/>
    </source>
</evidence>
<dbReference type="Pfam" id="PF01427">
    <property type="entry name" value="Peptidase_M15"/>
    <property type="match status" value="1"/>
</dbReference>
<feature type="binding site" evidence="9">
    <location>
        <position position="123"/>
    </location>
    <ligand>
        <name>Zn(2+)</name>
        <dbReference type="ChEBI" id="CHEBI:29105"/>
        <note>catalytic</note>
    </ligand>
</feature>
<keyword evidence="7 9" id="KW-0482">Metalloprotease</keyword>
<evidence type="ECO:0000256" key="7">
    <source>
        <dbReference type="ARBA" id="ARBA00023049"/>
    </source>
</evidence>
<evidence type="ECO:0000256" key="2">
    <source>
        <dbReference type="ARBA" id="ARBA00022670"/>
    </source>
</evidence>
<dbReference type="PANTHER" id="PTHR43126">
    <property type="entry name" value="D-ALANYL-D-ALANINE DIPEPTIDASE"/>
    <property type="match status" value="1"/>
</dbReference>
<dbReference type="OrthoDB" id="9801430at2"/>
<name>A0A2N3WNI3_9PSEU</name>
<dbReference type="GO" id="GO:0071555">
    <property type="term" value="P:cell wall organization"/>
    <property type="evidence" value="ECO:0007669"/>
    <property type="project" value="UniProtKB-KW"/>
</dbReference>
<evidence type="ECO:0000313" key="11">
    <source>
        <dbReference type="EMBL" id="MBB2498380.1"/>
    </source>
</evidence>
<dbReference type="RefSeq" id="WP_101438534.1">
    <property type="nucleotide sequence ID" value="NZ_JACJHR010000004.1"/>
</dbReference>
<keyword evidence="13" id="KW-1185">Reference proteome</keyword>
<dbReference type="Proteomes" id="UP000550260">
    <property type="component" value="Unassembled WGS sequence"/>
</dbReference>
<evidence type="ECO:0000256" key="10">
    <source>
        <dbReference type="PIRNR" id="PIRNR026671"/>
    </source>
</evidence>
<reference evidence="12 13" key="1">
    <citation type="submission" date="2017-12" db="EMBL/GenBank/DDBJ databases">
        <title>Sequencing the genomes of 1000 Actinobacteria strains.</title>
        <authorList>
            <person name="Klenk H.-P."/>
        </authorList>
    </citation>
    <scope>NUCLEOTIDE SEQUENCE [LARGE SCALE GENOMIC DNA]</scope>
    <source>
        <strain evidence="12 13">DSM 45165</strain>
    </source>
</reference>
<dbReference type="Proteomes" id="UP000233750">
    <property type="component" value="Unassembled WGS sequence"/>
</dbReference>
<dbReference type="GO" id="GO:0160237">
    <property type="term" value="F:D-Ala-D-Ala dipeptidase activity"/>
    <property type="evidence" value="ECO:0007669"/>
    <property type="project" value="UniProtKB-EC"/>
</dbReference>
<dbReference type="HAMAP" id="MF_01924">
    <property type="entry name" value="A_A_dipeptidase"/>
    <property type="match status" value="1"/>
</dbReference>
<keyword evidence="2 9" id="KW-0645">Protease</keyword>
<accession>A0A8E1VU82</accession>
<dbReference type="EMBL" id="JACJHR010000004">
    <property type="protein sequence ID" value="MBB2498380.1"/>
    <property type="molecule type" value="Genomic_DNA"/>
</dbReference>
<accession>A0A2N3WNI3</accession>
<keyword evidence="6 9" id="KW-0224">Dipeptidase</keyword>
<dbReference type="InterPro" id="IPR009045">
    <property type="entry name" value="Zn_M74/Hedgehog-like"/>
</dbReference>
<dbReference type="Gene3D" id="3.30.1380.10">
    <property type="match status" value="1"/>
</dbReference>
<dbReference type="AlphaFoldDB" id="A0A2N3WNI3"/>